<reference evidence="2 3" key="1">
    <citation type="journal article" date="2016" name="Gut Pathog.">
        <title>Whole genome sequencing of "Faecalibaculum rodentium" ALO17, isolated from C57BL/6J laboratory mouse feces.</title>
        <authorList>
            <person name="Lim S."/>
            <person name="Chang D.H."/>
            <person name="Ahn S."/>
            <person name="Kim B.C."/>
        </authorList>
    </citation>
    <scope>NUCLEOTIDE SEQUENCE [LARGE SCALE GENOMIC DNA]</scope>
    <source>
        <strain evidence="2 3">Alo17</strain>
    </source>
</reference>
<evidence type="ECO:0000313" key="3">
    <source>
        <dbReference type="Proteomes" id="UP000069771"/>
    </source>
</evidence>
<gene>
    <name evidence="2" type="ORF">AALO17_00460</name>
</gene>
<dbReference type="Proteomes" id="UP000069771">
    <property type="component" value="Chromosome"/>
</dbReference>
<evidence type="ECO:0000259" key="1">
    <source>
        <dbReference type="Pfam" id="PF13349"/>
    </source>
</evidence>
<dbReference type="STRING" id="1702221.AALO17_00460"/>
<name>A0A140DRA3_9FIRM</name>
<dbReference type="EMBL" id="CP011391">
    <property type="protein sequence ID" value="AMK53180.1"/>
    <property type="molecule type" value="Genomic_DNA"/>
</dbReference>
<sequence length="283" mass="30087">MLGCRVMLGPRVMNLATLQGMSPYADTDCHYQGDSQIQSLDLNLEATSVIIRKGDRFEILTHGLKPADSEVRDDWNTEYSVQGKEAVFSASMDDDQFLAGSNPETVVQVTVPEAMKNLTVNLSMGGLELSGISLQSIDAVLDMGTLKLSGVMAGSLNASVSMGDADMRNVDMQNGTVTVDMGSLTMTGCKVTGQLDAEVSMGSATMDLRQKNALLDLNADMGDLTVNGTKAESGMLRTNTKETETGKGPVIRVGVSMGSLDLDLDGDIQTIREFPASGKAEKD</sequence>
<dbReference type="InterPro" id="IPR025164">
    <property type="entry name" value="Toastrack_DUF4097"/>
</dbReference>
<feature type="domain" description="DUF4097" evidence="1">
    <location>
        <begin position="113"/>
        <end position="246"/>
    </location>
</feature>
<protein>
    <recommendedName>
        <fullName evidence="1">DUF4097 domain-containing protein</fullName>
    </recommendedName>
</protein>
<keyword evidence="3" id="KW-1185">Reference proteome</keyword>
<organism evidence="2 3">
    <name type="scientific">Faecalibaculum rodentium</name>
    <dbReference type="NCBI Taxonomy" id="1702221"/>
    <lineage>
        <taxon>Bacteria</taxon>
        <taxon>Bacillati</taxon>
        <taxon>Bacillota</taxon>
        <taxon>Erysipelotrichia</taxon>
        <taxon>Erysipelotrichales</taxon>
        <taxon>Erysipelotrichaceae</taxon>
        <taxon>Faecalibaculum</taxon>
    </lineage>
</organism>
<dbReference type="Pfam" id="PF13349">
    <property type="entry name" value="DUF4097"/>
    <property type="match status" value="1"/>
</dbReference>
<proteinExistence type="predicted"/>
<dbReference type="AlphaFoldDB" id="A0A140DRA3"/>
<dbReference type="RefSeq" id="WP_067553992.1">
    <property type="nucleotide sequence ID" value="NZ_CAOMXS010000070.1"/>
</dbReference>
<evidence type="ECO:0000313" key="2">
    <source>
        <dbReference type="EMBL" id="AMK53180.1"/>
    </source>
</evidence>
<accession>A0A140DRA3</accession>
<dbReference type="KEGG" id="fro:AALO17_00460"/>